<reference evidence="1 2" key="1">
    <citation type="submission" date="2017-10" db="EMBL/GenBank/DDBJ databases">
        <title>Comparative genomics in systemic dimorphic fungi from Ajellomycetaceae.</title>
        <authorList>
            <person name="Munoz J.F."/>
            <person name="Mcewen J.G."/>
            <person name="Clay O.K."/>
            <person name="Cuomo C.A."/>
        </authorList>
    </citation>
    <scope>NUCLEOTIDE SEQUENCE [LARGE SCALE GENOMIC DNA]</scope>
    <source>
        <strain evidence="1 2">UAMH7299</strain>
    </source>
</reference>
<protein>
    <submittedName>
        <fullName evidence="1">Uncharacterized protein</fullName>
    </submittedName>
</protein>
<dbReference type="OrthoDB" id="4538483at2759"/>
<evidence type="ECO:0000313" key="2">
    <source>
        <dbReference type="Proteomes" id="UP000224634"/>
    </source>
</evidence>
<keyword evidence="2" id="KW-1185">Reference proteome</keyword>
<evidence type="ECO:0000313" key="1">
    <source>
        <dbReference type="EMBL" id="PGH20326.1"/>
    </source>
</evidence>
<dbReference type="AlphaFoldDB" id="A0A2B7YFL9"/>
<gene>
    <name evidence="1" type="ORF">AJ80_03593</name>
</gene>
<dbReference type="EMBL" id="PDNA01000041">
    <property type="protein sequence ID" value="PGH20326.1"/>
    <property type="molecule type" value="Genomic_DNA"/>
</dbReference>
<sequence>MEIPPSYDTVNDHLNAVIADPSLPLDVRALEKLQTELIANTNPNVPAAILTLISQLLPVLHEDPTPLTTLGIKASSYLSFSQLQAIDPPINIHAGITAPSPPINLLALSLLGKADRSPSDAAKIAGNPGLVISLVDLWLSTSTTSVAQAAFDVIWALLEVDHTVESNGQKGQDEKPKGGQGLMWRRIFNDKDVYGRLFSICSLGNSGEPGQLSRRDKTVAQGRLMDFVVKAGTLDWNSIATSHFPEIESSFQCNSLLSFTAAQMIDFDDILSQMTHTNFLCHLLLIGAPGIRQRSMFVSPTSKFASPALEYLVSSGLHNKIINHYLDPSGLDSASVTFLAGPVMGYISQYAILYPNHLLQSPQSFLDKLLHRISSSFAIPSAQWAHGPVPSGDLNILASLPRALLLEAANRGIDPLDSIPAKPVNKHTLDTLGRIFHGPPKVENFPPGNTDQLEQNPTSPRLEAAAARVLYLLYLNNHPQLWSSVVAVADILAMQDVALAAIDFIKAVLTANWAVILPDAKSSTLSTSRFGVPSEDQVAQLGPSSQGALPASGMWALLVPPALTVVLPYLFKAPQTYANFVAGGAGDTESAVWKIATSKFDALLALQTAVISSGERMDGFEDIIRTLNRRVADGPWGPPSQIGSRIEALEL</sequence>
<organism evidence="1 2">
    <name type="scientific">Polytolypa hystricis (strain UAMH7299)</name>
    <dbReference type="NCBI Taxonomy" id="1447883"/>
    <lineage>
        <taxon>Eukaryota</taxon>
        <taxon>Fungi</taxon>
        <taxon>Dikarya</taxon>
        <taxon>Ascomycota</taxon>
        <taxon>Pezizomycotina</taxon>
        <taxon>Eurotiomycetes</taxon>
        <taxon>Eurotiomycetidae</taxon>
        <taxon>Onygenales</taxon>
        <taxon>Onygenales incertae sedis</taxon>
        <taxon>Polytolypa</taxon>
    </lineage>
</organism>
<dbReference type="Proteomes" id="UP000224634">
    <property type="component" value="Unassembled WGS sequence"/>
</dbReference>
<proteinExistence type="predicted"/>
<name>A0A2B7YFL9_POLH7</name>
<dbReference type="STRING" id="1447883.A0A2B7YFL9"/>
<accession>A0A2B7YFL9</accession>
<comment type="caution">
    <text evidence="1">The sequence shown here is derived from an EMBL/GenBank/DDBJ whole genome shotgun (WGS) entry which is preliminary data.</text>
</comment>